<organism evidence="1">
    <name type="scientific">Candidatus Nitrotoga fabula</name>
    <dbReference type="NCBI Taxonomy" id="2182327"/>
    <lineage>
        <taxon>Bacteria</taxon>
        <taxon>Pseudomonadati</taxon>
        <taxon>Pseudomonadota</taxon>
        <taxon>Betaproteobacteria</taxon>
        <taxon>Nitrosomonadales</taxon>
        <taxon>Gallionellaceae</taxon>
        <taxon>Candidatus Nitrotoga</taxon>
    </lineage>
</organism>
<sequence length="114" mass="12590">MNPLNVVGTYASIIIPPQSSNPPRPIQHIRAAPNTLPLPMPVTNPAMIITQKDLAGIDLLCMLHSPRFYLKALDTLLIFFAESGFTKQIQGSTEFPFYTTVMAQEPSSYKNSVI</sequence>
<dbReference type="AlphaFoldDB" id="A0A2X0SAH5"/>
<accession>A0A2X0SAH5</accession>
<evidence type="ECO:0000313" key="1">
    <source>
        <dbReference type="EMBL" id="SPS04461.1"/>
    </source>
</evidence>
<gene>
    <name evidence="1" type="ORF">NITFAB_0050</name>
</gene>
<protein>
    <submittedName>
        <fullName evidence="1">Uncharacterized protein</fullName>
    </submittedName>
</protein>
<dbReference type="EMBL" id="LS423452">
    <property type="protein sequence ID" value="SPS04461.1"/>
    <property type="molecule type" value="Genomic_DNA"/>
</dbReference>
<reference evidence="1" key="1">
    <citation type="submission" date="2018-05" db="EMBL/GenBank/DDBJ databases">
        <authorList>
            <person name="Lanie J.A."/>
            <person name="Ng W.-L."/>
            <person name="Kazmierczak K.M."/>
            <person name="Andrzejewski T.M."/>
            <person name="Davidsen T.M."/>
            <person name="Wayne K.J."/>
            <person name="Tettelin H."/>
            <person name="Glass J.I."/>
            <person name="Rusch D."/>
            <person name="Podicherti R."/>
            <person name="Tsui H.-C.T."/>
            <person name="Winkler M.E."/>
        </authorList>
    </citation>
    <scope>NUCLEOTIDE SEQUENCE</scope>
    <source>
        <strain evidence="1">KNB</strain>
    </source>
</reference>
<name>A0A2X0SAH5_9PROT</name>
<proteinExistence type="predicted"/>